<evidence type="ECO:0000313" key="5">
    <source>
        <dbReference type="Proteomes" id="UP000516437"/>
    </source>
</evidence>
<comment type="caution">
    <text evidence="4">The sequence shown here is derived from an EMBL/GenBank/DDBJ whole genome shotgun (WGS) entry which is preliminary data.</text>
</comment>
<organism evidence="4 5">
    <name type="scientific">Morella rubra</name>
    <name type="common">Chinese bayberry</name>
    <dbReference type="NCBI Taxonomy" id="262757"/>
    <lineage>
        <taxon>Eukaryota</taxon>
        <taxon>Viridiplantae</taxon>
        <taxon>Streptophyta</taxon>
        <taxon>Embryophyta</taxon>
        <taxon>Tracheophyta</taxon>
        <taxon>Spermatophyta</taxon>
        <taxon>Magnoliopsida</taxon>
        <taxon>eudicotyledons</taxon>
        <taxon>Gunneridae</taxon>
        <taxon>Pentapetalae</taxon>
        <taxon>rosids</taxon>
        <taxon>fabids</taxon>
        <taxon>Fagales</taxon>
        <taxon>Myricaceae</taxon>
        <taxon>Morella</taxon>
    </lineage>
</organism>
<feature type="coiled-coil region" evidence="1">
    <location>
        <begin position="738"/>
        <end position="786"/>
    </location>
</feature>
<accession>A0A6A1VUH3</accession>
<evidence type="ECO:0000313" key="4">
    <source>
        <dbReference type="EMBL" id="KAB1215696.1"/>
    </source>
</evidence>
<evidence type="ECO:0000256" key="2">
    <source>
        <dbReference type="SAM" id="MobiDB-lite"/>
    </source>
</evidence>
<feature type="region of interest" description="Disordered" evidence="2">
    <location>
        <begin position="1"/>
        <end position="20"/>
    </location>
</feature>
<gene>
    <name evidence="4" type="ORF">CJ030_MR4G009212</name>
</gene>
<protein>
    <recommendedName>
        <fullName evidence="3">Transposase (putative) gypsy type domain-containing protein</fullName>
    </recommendedName>
</protein>
<dbReference type="OrthoDB" id="1750920at2759"/>
<feature type="domain" description="Transposase (putative) gypsy type" evidence="3">
    <location>
        <begin position="66"/>
        <end position="131"/>
    </location>
</feature>
<reference evidence="4 5" key="1">
    <citation type="journal article" date="2019" name="Plant Biotechnol. J.">
        <title>The red bayberry genome and genetic basis of sex determination.</title>
        <authorList>
            <person name="Jia H.M."/>
            <person name="Jia H.J."/>
            <person name="Cai Q.L."/>
            <person name="Wang Y."/>
            <person name="Zhao H.B."/>
            <person name="Yang W.F."/>
            <person name="Wang G.Y."/>
            <person name="Li Y.H."/>
            <person name="Zhan D.L."/>
            <person name="Shen Y.T."/>
            <person name="Niu Q.F."/>
            <person name="Chang L."/>
            <person name="Qiu J."/>
            <person name="Zhao L."/>
            <person name="Xie H.B."/>
            <person name="Fu W.Y."/>
            <person name="Jin J."/>
            <person name="Li X.W."/>
            <person name="Jiao Y."/>
            <person name="Zhou C.C."/>
            <person name="Tu T."/>
            <person name="Chai C.Y."/>
            <person name="Gao J.L."/>
            <person name="Fan L.J."/>
            <person name="van de Weg E."/>
            <person name="Wang J.Y."/>
            <person name="Gao Z.S."/>
        </authorList>
    </citation>
    <scope>NUCLEOTIDE SEQUENCE [LARGE SCALE GENOMIC DNA]</scope>
    <source>
        <tissue evidence="4">Leaves</tissue>
    </source>
</reference>
<keyword evidence="5" id="KW-1185">Reference proteome</keyword>
<feature type="compositionally biased region" description="Acidic residues" evidence="2">
    <location>
        <begin position="309"/>
        <end position="320"/>
    </location>
</feature>
<name>A0A6A1VUH3_9ROSI</name>
<dbReference type="Proteomes" id="UP000516437">
    <property type="component" value="Chromosome 4"/>
</dbReference>
<sequence>MAHNASSQPQAMPEMGEDAAAVKRAKRENQLAVLRAKYNVPSTAIMRVPEAGEKVSEPDDDELGFFDDALVAGCRFPLSREIRELLFLYSLAPGQLAPNGWRLALAFFALWRKLFAKENPQPWREFMHCYKIAKTGEGMYYFQSRDKRGLLQGYPSNNKGWHEKFFFLSGEGWEYPPDEEDPLRVLRTWGSPLQRAKQRPELEPEEKVRIKFASKRIWDVTQLLPLSAPGGTSASAAGRAKRKVPSWPEIPRALAPLKPTDVPQNVTRSTARSMKSQATSAGSDDVQILGESGADAQRCLERSSSDQPLDVEDEEEDGDGEQALSRKKTKIRHARAAPAPARGSADSSSNSISSAALKDAIESTALLSSEPPAKKKRKASPKSKKGAGIAISEALKGVQTPASSSSDTLIPKFVGFAKGTTHIASDPAGSGFCPPQVVDFYDKLGVGASASDKLGAWLLDPVARLREFIPADLLSSLPHPESVLPMAALSFAKTAVALYQTMESFHDKERDLAKFQLLLSEEQEKTEKLEKEIQSLKSLVRVRPHSEANVEATMEPLVSPPQEGKHSSGPITPSPAVGEDVTVPSGVKDDPRPRKVPKLTRAQQSKEIRDLSSEVEELKQELQIQTTCCAHEAKEAKRFKEECQKLDKYLQELVQNTSEAEARATQAIQASHKLMVDFQAKDDIIARLTQEKENLSIQAQHTIETLQASLVQAENTGLILQDHISGLEVSLASSEGKNSELQESLDLGKERIRSLEDRERNLSLQAELQENRVKDLTDQVSEVRHQLQLEGEDDLSVMIAANRELESLSTQLLELVATTAAARASKEEAVKERDVALEKVQSLEAQFSRVDERCRKAEGEIESEREAHKTLKKELRLARHNIQLADASAIKSYSSGFQSGFESAAREVRAKFPDADLSSFKWDDYCPRSEPGTPLVEEEEVPAGKEADLAVMVEVPARLSEAGPTNDAPEL</sequence>
<feature type="compositionally biased region" description="Polar residues" evidence="2">
    <location>
        <begin position="1"/>
        <end position="10"/>
    </location>
</feature>
<evidence type="ECO:0000259" key="3">
    <source>
        <dbReference type="Pfam" id="PF04195"/>
    </source>
</evidence>
<feature type="region of interest" description="Disordered" evidence="2">
    <location>
        <begin position="547"/>
        <end position="608"/>
    </location>
</feature>
<feature type="compositionally biased region" description="Low complexity" evidence="2">
    <location>
        <begin position="336"/>
        <end position="351"/>
    </location>
</feature>
<feature type="compositionally biased region" description="Basic residues" evidence="2">
    <location>
        <begin position="374"/>
        <end position="385"/>
    </location>
</feature>
<feature type="region of interest" description="Disordered" evidence="2">
    <location>
        <begin position="228"/>
        <end position="351"/>
    </location>
</feature>
<feature type="region of interest" description="Disordered" evidence="2">
    <location>
        <begin position="366"/>
        <end position="386"/>
    </location>
</feature>
<dbReference type="AlphaFoldDB" id="A0A6A1VUH3"/>
<evidence type="ECO:0000256" key="1">
    <source>
        <dbReference type="SAM" id="Coils"/>
    </source>
</evidence>
<keyword evidence="1" id="KW-0175">Coiled coil</keyword>
<feature type="coiled-coil region" evidence="1">
    <location>
        <begin position="512"/>
        <end position="539"/>
    </location>
</feature>
<dbReference type="Pfam" id="PF04195">
    <property type="entry name" value="Transposase_28"/>
    <property type="match status" value="1"/>
</dbReference>
<proteinExistence type="predicted"/>
<feature type="compositionally biased region" description="Basic residues" evidence="2">
    <location>
        <begin position="325"/>
        <end position="335"/>
    </location>
</feature>
<feature type="compositionally biased region" description="Polar residues" evidence="2">
    <location>
        <begin position="262"/>
        <end position="282"/>
    </location>
</feature>
<feature type="coiled-coil region" evidence="1">
    <location>
        <begin position="826"/>
        <end position="881"/>
    </location>
</feature>
<feature type="compositionally biased region" description="Low complexity" evidence="2">
    <location>
        <begin position="228"/>
        <end position="238"/>
    </location>
</feature>
<dbReference type="EMBL" id="RXIC02000022">
    <property type="protein sequence ID" value="KAB1215696.1"/>
    <property type="molecule type" value="Genomic_DNA"/>
</dbReference>
<dbReference type="InterPro" id="IPR007321">
    <property type="entry name" value="Transposase_28"/>
</dbReference>